<keyword evidence="1" id="KW-0472">Membrane</keyword>
<dbReference type="AlphaFoldDB" id="F0X169"/>
<evidence type="ECO:0000256" key="1">
    <source>
        <dbReference type="SAM" id="Phobius"/>
    </source>
</evidence>
<feature type="transmembrane region" description="Helical" evidence="1">
    <location>
        <begin position="6"/>
        <end position="27"/>
    </location>
</feature>
<dbReference type="EMBL" id="FR824591">
    <property type="protein sequence ID" value="CCA27526.1"/>
    <property type="molecule type" value="Genomic_DNA"/>
</dbReference>
<evidence type="ECO:0000313" key="2">
    <source>
        <dbReference type="EMBL" id="CCA27526.1"/>
    </source>
</evidence>
<organism evidence="2">
    <name type="scientific">Albugo laibachii Nc14</name>
    <dbReference type="NCBI Taxonomy" id="890382"/>
    <lineage>
        <taxon>Eukaryota</taxon>
        <taxon>Sar</taxon>
        <taxon>Stramenopiles</taxon>
        <taxon>Oomycota</taxon>
        <taxon>Peronosporomycetes</taxon>
        <taxon>Albuginales</taxon>
        <taxon>Albuginaceae</taxon>
        <taxon>Albugo</taxon>
    </lineage>
</organism>
<reference evidence="2" key="2">
    <citation type="submission" date="2011-02" db="EMBL/GenBank/DDBJ databases">
        <authorList>
            <person name="MacLean D."/>
        </authorList>
    </citation>
    <scope>NUCLEOTIDE SEQUENCE</scope>
</reference>
<gene>
    <name evidence="2" type="primary">AlNc14C566G12162</name>
    <name evidence="2" type="ORF">ALNC14_136700</name>
</gene>
<reference evidence="2" key="1">
    <citation type="journal article" date="2011" name="PLoS Biol.">
        <title>Gene gain and loss during evolution of obligate parasitism in the white rust pathogen of Arabidopsis thaliana.</title>
        <authorList>
            <person name="Kemen E."/>
            <person name="Gardiner A."/>
            <person name="Schultz-Larsen T."/>
            <person name="Kemen A.C."/>
            <person name="Balmuth A.L."/>
            <person name="Robert-Seilaniantz A."/>
            <person name="Bailey K."/>
            <person name="Holub E."/>
            <person name="Studholme D.J."/>
            <person name="Maclean D."/>
            <person name="Jones J.D."/>
        </authorList>
    </citation>
    <scope>NUCLEOTIDE SEQUENCE</scope>
</reference>
<name>F0X169_9STRA</name>
<protein>
    <submittedName>
        <fullName evidence="2">AlNc14C566G12162 protein</fullName>
    </submittedName>
</protein>
<keyword evidence="1" id="KW-0812">Transmembrane</keyword>
<sequence>MRQRVVDLVFFAAATVDLHFIVIHSFFDIRVVRDVRDVRVGRERVVQGQLLDEAVKMRFRKGALRLVLLSECCNCCHVDDVCVEPAVPDSGWRHWVPLRHDPFSWRCRLTRAGRGTTAQTRTDI</sequence>
<dbReference type="HOGENOM" id="CLU_2008187_0_0_1"/>
<proteinExistence type="predicted"/>
<accession>F0X169</accession>
<keyword evidence="1" id="KW-1133">Transmembrane helix</keyword>